<dbReference type="Proteomes" id="UP000789405">
    <property type="component" value="Unassembled WGS sequence"/>
</dbReference>
<evidence type="ECO:0000313" key="1">
    <source>
        <dbReference type="EMBL" id="CAG8786463.1"/>
    </source>
</evidence>
<feature type="non-terminal residue" evidence="1">
    <location>
        <position position="1"/>
    </location>
</feature>
<reference evidence="1" key="1">
    <citation type="submission" date="2021-06" db="EMBL/GenBank/DDBJ databases">
        <authorList>
            <person name="Kallberg Y."/>
            <person name="Tangrot J."/>
            <person name="Rosling A."/>
        </authorList>
    </citation>
    <scope>NUCLEOTIDE SEQUENCE</scope>
    <source>
        <strain evidence="1">MA453B</strain>
    </source>
</reference>
<comment type="caution">
    <text evidence="1">The sequence shown here is derived from an EMBL/GenBank/DDBJ whole genome shotgun (WGS) entry which is preliminary data.</text>
</comment>
<evidence type="ECO:0000313" key="2">
    <source>
        <dbReference type="Proteomes" id="UP000789405"/>
    </source>
</evidence>
<name>A0A9N9JKB0_9GLOM</name>
<dbReference type="OrthoDB" id="2422411at2759"/>
<organism evidence="1 2">
    <name type="scientific">Dentiscutata erythropus</name>
    <dbReference type="NCBI Taxonomy" id="1348616"/>
    <lineage>
        <taxon>Eukaryota</taxon>
        <taxon>Fungi</taxon>
        <taxon>Fungi incertae sedis</taxon>
        <taxon>Mucoromycota</taxon>
        <taxon>Glomeromycotina</taxon>
        <taxon>Glomeromycetes</taxon>
        <taxon>Diversisporales</taxon>
        <taxon>Gigasporaceae</taxon>
        <taxon>Dentiscutata</taxon>
    </lineage>
</organism>
<dbReference type="EMBL" id="CAJVPY010024288">
    <property type="protein sequence ID" value="CAG8786463.1"/>
    <property type="molecule type" value="Genomic_DNA"/>
</dbReference>
<sequence length="97" mass="11222">PVDESTFLRKDSLQPLLQNFQEMYQNWPKIQQKAAQETLTNQISIPMIVLQDPVVVSTREHPSGFSKIELPTQPKEIPPDSSWKKNEAVYYLPLVWA</sequence>
<keyword evidence="2" id="KW-1185">Reference proteome</keyword>
<protein>
    <submittedName>
        <fullName evidence="1">2202_t:CDS:1</fullName>
    </submittedName>
</protein>
<dbReference type="AlphaFoldDB" id="A0A9N9JKB0"/>
<accession>A0A9N9JKB0</accession>
<gene>
    <name evidence="1" type="ORF">DERYTH_LOCUS20507</name>
</gene>
<proteinExistence type="predicted"/>